<accession>A0AA87LSX6</accession>
<evidence type="ECO:0000259" key="1">
    <source>
        <dbReference type="PROSITE" id="PS50943"/>
    </source>
</evidence>
<feature type="domain" description="HTH cro/C1-type" evidence="1">
    <location>
        <begin position="9"/>
        <end position="62"/>
    </location>
</feature>
<dbReference type="SUPFAM" id="SSF47413">
    <property type="entry name" value="lambda repressor-like DNA-binding domains"/>
    <property type="match status" value="1"/>
</dbReference>
<dbReference type="PROSITE" id="PS50943">
    <property type="entry name" value="HTH_CROC1"/>
    <property type="match status" value="1"/>
</dbReference>
<evidence type="ECO:0000313" key="2">
    <source>
        <dbReference type="EMBL" id="EIM08338.1"/>
    </source>
</evidence>
<name>A0AA87LSX6_9BACL</name>
<protein>
    <recommendedName>
        <fullName evidence="1">HTH cro/C1-type domain-containing protein</fullName>
    </recommendedName>
</protein>
<dbReference type="PANTHER" id="PTHR37038">
    <property type="entry name" value="TRANSCRIPTIONAL REGULATOR-RELATED"/>
    <property type="match status" value="1"/>
</dbReference>
<dbReference type="RefSeq" id="WP_006828297.1">
    <property type="nucleotide sequence ID" value="NZ_AJYB01000005.1"/>
</dbReference>
<dbReference type="CDD" id="cd00093">
    <property type="entry name" value="HTH_XRE"/>
    <property type="match status" value="1"/>
</dbReference>
<organism evidence="2 3">
    <name type="scientific">Planococcus antarcticus DSM 14505</name>
    <dbReference type="NCBI Taxonomy" id="1185653"/>
    <lineage>
        <taxon>Bacteria</taxon>
        <taxon>Bacillati</taxon>
        <taxon>Bacillota</taxon>
        <taxon>Bacilli</taxon>
        <taxon>Bacillales</taxon>
        <taxon>Caryophanaceae</taxon>
        <taxon>Planococcus</taxon>
    </lineage>
</organism>
<evidence type="ECO:0000313" key="3">
    <source>
        <dbReference type="Proteomes" id="UP000004725"/>
    </source>
</evidence>
<dbReference type="InterPro" id="IPR010982">
    <property type="entry name" value="Lambda_DNA-bd_dom_sf"/>
</dbReference>
<proteinExistence type="predicted"/>
<reference evidence="2 3" key="1">
    <citation type="journal article" date="2012" name="J. Bacteriol.">
        <title>Genome Sequence of the Antarctic Psychrophile Bacterium Planococcus antarcticus DSM 14505.</title>
        <authorList>
            <person name="Margolles A."/>
            <person name="Gueimonde M."/>
            <person name="Sanchez B."/>
        </authorList>
    </citation>
    <scope>NUCLEOTIDE SEQUENCE [LARGE SCALE GENOMIC DNA]</scope>
    <source>
        <strain evidence="2 3">DSM 14505</strain>
    </source>
</reference>
<dbReference type="PANTHER" id="PTHR37038:SF13">
    <property type="entry name" value="HTH CRO_C1-TYPE DOMAIN-CONTAINING PROTEIN"/>
    <property type="match status" value="1"/>
</dbReference>
<dbReference type="SMART" id="SM00530">
    <property type="entry name" value="HTH_XRE"/>
    <property type="match status" value="1"/>
</dbReference>
<dbReference type="GO" id="GO:0003677">
    <property type="term" value="F:DNA binding"/>
    <property type="evidence" value="ECO:0007669"/>
    <property type="project" value="InterPro"/>
</dbReference>
<dbReference type="InterPro" id="IPR001387">
    <property type="entry name" value="Cro/C1-type_HTH"/>
</dbReference>
<dbReference type="Pfam" id="PF21259">
    <property type="entry name" value="Rgg_C"/>
    <property type="match status" value="1"/>
</dbReference>
<sequence length="291" mass="34485">MSKGIGLIIKEIRKSKNYSQTIAADSIMHQTNYSKFELGEIEISYDKFKKLLINLELDIVEFEYLYALKNNSSRQDIIHYFYKLRFIDIKQLNQIITDSKKYLENNSDRYIDDIYSVSKALIAVKNDNFDEAKKYAYKIWERLENLDSWYLADIKLINNILFLFPIDTAEYISEFALKQGLKYERHPEYENIFLPFKYNLVHLLLRERKIKEAMYLNEEVLNTFKEKKLYTQIALCTLRKSMIERYSNEEVLAKETLKSAYLIAEALNDTALTVSLKKEELYINSILAPNS</sequence>
<dbReference type="EMBL" id="AJYB01000005">
    <property type="protein sequence ID" value="EIM08338.1"/>
    <property type="molecule type" value="Genomic_DNA"/>
</dbReference>
<dbReference type="Proteomes" id="UP000004725">
    <property type="component" value="Unassembled WGS sequence"/>
</dbReference>
<dbReference type="InterPro" id="IPR010057">
    <property type="entry name" value="Transcription_activator_Rgg_C"/>
</dbReference>
<comment type="caution">
    <text evidence="2">The sequence shown here is derived from an EMBL/GenBank/DDBJ whole genome shotgun (WGS) entry which is preliminary data.</text>
</comment>
<dbReference type="InterPro" id="IPR053163">
    <property type="entry name" value="HTH-type_regulator_Rgg"/>
</dbReference>
<gene>
    <name evidence="2" type="ORF">A1A1_01373</name>
</gene>
<dbReference type="Pfam" id="PF01381">
    <property type="entry name" value="HTH_3"/>
    <property type="match status" value="1"/>
</dbReference>
<dbReference type="AlphaFoldDB" id="A0AA87LSX6"/>
<dbReference type="InterPro" id="IPR011990">
    <property type="entry name" value="TPR-like_helical_dom_sf"/>
</dbReference>
<dbReference type="Gene3D" id="1.25.40.10">
    <property type="entry name" value="Tetratricopeptide repeat domain"/>
    <property type="match status" value="1"/>
</dbReference>